<organism evidence="2 3">
    <name type="scientific">Streptomyces himalayensis subsp. aureolus</name>
    <dbReference type="NCBI Taxonomy" id="2758039"/>
    <lineage>
        <taxon>Bacteria</taxon>
        <taxon>Bacillati</taxon>
        <taxon>Actinomycetota</taxon>
        <taxon>Actinomycetes</taxon>
        <taxon>Kitasatosporales</taxon>
        <taxon>Streptomycetaceae</taxon>
        <taxon>Streptomyces</taxon>
        <taxon>Streptomyces himalayensis</taxon>
    </lineage>
</organism>
<evidence type="ECO:0000313" key="3">
    <source>
        <dbReference type="Proteomes" id="UP000586976"/>
    </source>
</evidence>
<dbReference type="Pfam" id="PF09346">
    <property type="entry name" value="SMI1_KNR4"/>
    <property type="match status" value="1"/>
</dbReference>
<dbReference type="InterPro" id="IPR018958">
    <property type="entry name" value="Knr4/Smi1-like_dom"/>
</dbReference>
<sequence length="245" mass="26777">MLKIHNGGREAIGGFDLLSAESIAEAYRFVRKYAGEADVPEHLRGLLNAEGSAGWIPFAYSVGGDYLCVDLEPGPAGTVGQVFQWNHDDEADPPMAPSLTAWLERVVACVEAGEIIYDVDRAEFLPFLRSTGFALAFEAEPPMRFDASRREVQLRGGRSVALRSVESARPLPAGCRIELRQAETIVHVWSVDALREYEGCATDFLVFVEDPGPRLPIGAGTVLRVRGLAPDDIMWVTLDSDDVTT</sequence>
<proteinExistence type="predicted"/>
<dbReference type="Gene3D" id="3.40.1580.10">
    <property type="entry name" value="SMI1/KNR4-like"/>
    <property type="match status" value="1"/>
</dbReference>
<accession>A0A7W2D9V5</accession>
<dbReference type="PANTHER" id="PTHR47432:SF1">
    <property type="entry name" value="CELL WALL ASSEMBLY REGULATOR SMI1"/>
    <property type="match status" value="1"/>
</dbReference>
<keyword evidence="3" id="KW-1185">Reference proteome</keyword>
<dbReference type="AlphaFoldDB" id="A0A7W2D9V5"/>
<dbReference type="SUPFAM" id="SSF160631">
    <property type="entry name" value="SMI1/KNR4-like"/>
    <property type="match status" value="1"/>
</dbReference>
<dbReference type="PANTHER" id="PTHR47432">
    <property type="entry name" value="CELL WALL ASSEMBLY REGULATOR SMI1"/>
    <property type="match status" value="1"/>
</dbReference>
<name>A0A7W2D9V5_9ACTN</name>
<feature type="domain" description="Knr4/Smi1-like" evidence="1">
    <location>
        <begin position="2"/>
        <end position="105"/>
    </location>
</feature>
<dbReference type="Proteomes" id="UP000586976">
    <property type="component" value="Unassembled WGS sequence"/>
</dbReference>
<gene>
    <name evidence="2" type="ORF">H1V43_39695</name>
</gene>
<evidence type="ECO:0000259" key="1">
    <source>
        <dbReference type="Pfam" id="PF09346"/>
    </source>
</evidence>
<evidence type="ECO:0000313" key="2">
    <source>
        <dbReference type="EMBL" id="MBA4867292.1"/>
    </source>
</evidence>
<dbReference type="EMBL" id="JACEQY010000115">
    <property type="protein sequence ID" value="MBA4867292.1"/>
    <property type="molecule type" value="Genomic_DNA"/>
</dbReference>
<reference evidence="2 3" key="1">
    <citation type="submission" date="2020-07" db="EMBL/GenBank/DDBJ databases">
        <title>Streptomyces isolated from Indian soil.</title>
        <authorList>
            <person name="Mandal S."/>
            <person name="Maiti P.K."/>
        </authorList>
    </citation>
    <scope>NUCLEOTIDE SEQUENCE [LARGE SCALE GENOMIC DNA]</scope>
    <source>
        <strain evidence="2 3">PSKA54</strain>
    </source>
</reference>
<protein>
    <submittedName>
        <fullName evidence="2">SMI1/KNR4 family protein</fullName>
    </submittedName>
</protein>
<comment type="caution">
    <text evidence="2">The sequence shown here is derived from an EMBL/GenBank/DDBJ whole genome shotgun (WGS) entry which is preliminary data.</text>
</comment>
<dbReference type="InterPro" id="IPR037883">
    <property type="entry name" value="Knr4/Smi1-like_sf"/>
</dbReference>
<dbReference type="InterPro" id="IPR051873">
    <property type="entry name" value="KNR4/SMI1_regulator"/>
</dbReference>